<accession>A0A8S2A6P9</accession>
<dbReference type="Proteomes" id="UP000682877">
    <property type="component" value="Chromosome 4"/>
</dbReference>
<reference evidence="2" key="1">
    <citation type="submission" date="2021-01" db="EMBL/GenBank/DDBJ databases">
        <authorList>
            <person name="Bezrukov I."/>
        </authorList>
    </citation>
    <scope>NUCLEOTIDE SEQUENCE</scope>
</reference>
<keyword evidence="3" id="KW-1185">Reference proteome</keyword>
<protein>
    <submittedName>
        <fullName evidence="2">Uncharacterized protein</fullName>
    </submittedName>
</protein>
<organism evidence="2 3">
    <name type="scientific">Arabidopsis arenosa</name>
    <name type="common">Sand rock-cress</name>
    <name type="synonym">Cardaminopsis arenosa</name>
    <dbReference type="NCBI Taxonomy" id="38785"/>
    <lineage>
        <taxon>Eukaryota</taxon>
        <taxon>Viridiplantae</taxon>
        <taxon>Streptophyta</taxon>
        <taxon>Embryophyta</taxon>
        <taxon>Tracheophyta</taxon>
        <taxon>Spermatophyta</taxon>
        <taxon>Magnoliopsida</taxon>
        <taxon>eudicotyledons</taxon>
        <taxon>Gunneridae</taxon>
        <taxon>Pentapetalae</taxon>
        <taxon>rosids</taxon>
        <taxon>malvids</taxon>
        <taxon>Brassicales</taxon>
        <taxon>Brassicaceae</taxon>
        <taxon>Camelineae</taxon>
        <taxon>Arabidopsis</taxon>
    </lineage>
</organism>
<gene>
    <name evidence="2" type="ORF">AARE701A_LOCUS10647</name>
</gene>
<dbReference type="AlphaFoldDB" id="A0A8S2A6P9"/>
<evidence type="ECO:0000313" key="3">
    <source>
        <dbReference type="Proteomes" id="UP000682877"/>
    </source>
</evidence>
<evidence type="ECO:0000313" key="2">
    <source>
        <dbReference type="EMBL" id="CAE6032571.1"/>
    </source>
</evidence>
<name>A0A8S2A6P9_ARAAE</name>
<feature type="region of interest" description="Disordered" evidence="1">
    <location>
        <begin position="1"/>
        <end position="33"/>
    </location>
</feature>
<evidence type="ECO:0000256" key="1">
    <source>
        <dbReference type="SAM" id="MobiDB-lite"/>
    </source>
</evidence>
<proteinExistence type="predicted"/>
<sequence>MTRCVGLVNRGTEEEEKQEPERYGEGSSEDGDDDLFEINLEAISDTTESPPYDGQRFPARTGSVLLANCLLPAAEISCAVPATSRGWSDLVWFGGVLYVENLGVESKKA</sequence>
<dbReference type="EMBL" id="LR999454">
    <property type="protein sequence ID" value="CAE6032571.1"/>
    <property type="molecule type" value="Genomic_DNA"/>
</dbReference>